<organism evidence="1 2">
    <name type="scientific">Mycobacterium stomatepiae</name>
    <dbReference type="NCBI Taxonomy" id="470076"/>
    <lineage>
        <taxon>Bacteria</taxon>
        <taxon>Bacillati</taxon>
        <taxon>Actinomycetota</taxon>
        <taxon>Actinomycetes</taxon>
        <taxon>Mycobacteriales</taxon>
        <taxon>Mycobacteriaceae</taxon>
        <taxon>Mycobacterium</taxon>
        <taxon>Mycobacterium simiae complex</taxon>
    </lineage>
</organism>
<evidence type="ECO:0000313" key="2">
    <source>
        <dbReference type="Proteomes" id="UP000467130"/>
    </source>
</evidence>
<sequence>MRASERERSGADLGLQQPLQLPGRVPEVGGQAAHAVAVHRAVGDQAHGPRYDIAAHVPFGRTWRGVGTAALASAETRSLRGRRGW</sequence>
<proteinExistence type="predicted"/>
<dbReference type="KEGG" id="msto:MSTO_54380"/>
<dbReference type="AlphaFoldDB" id="A0A7I7QFZ7"/>
<reference evidence="1 2" key="1">
    <citation type="journal article" date="2019" name="Emerg. Microbes Infect.">
        <title>Comprehensive subspecies identification of 175 nontuberculous mycobacteria species based on 7547 genomic profiles.</title>
        <authorList>
            <person name="Matsumoto Y."/>
            <person name="Kinjo T."/>
            <person name="Motooka D."/>
            <person name="Nabeya D."/>
            <person name="Jung N."/>
            <person name="Uechi K."/>
            <person name="Horii T."/>
            <person name="Iida T."/>
            <person name="Fujita J."/>
            <person name="Nakamura S."/>
        </authorList>
    </citation>
    <scope>NUCLEOTIDE SEQUENCE [LARGE SCALE GENOMIC DNA]</scope>
    <source>
        <strain evidence="1 2">JCM 17783</strain>
    </source>
</reference>
<gene>
    <name evidence="1" type="ORF">MSTO_54380</name>
</gene>
<protein>
    <submittedName>
        <fullName evidence="1">Uncharacterized protein</fullName>
    </submittedName>
</protein>
<dbReference type="EMBL" id="AP022587">
    <property type="protein sequence ID" value="BBY25233.1"/>
    <property type="molecule type" value="Genomic_DNA"/>
</dbReference>
<name>A0A7I7QFZ7_9MYCO</name>
<keyword evidence="2" id="KW-1185">Reference proteome</keyword>
<dbReference type="Proteomes" id="UP000467130">
    <property type="component" value="Chromosome"/>
</dbReference>
<evidence type="ECO:0000313" key="1">
    <source>
        <dbReference type="EMBL" id="BBY25233.1"/>
    </source>
</evidence>
<accession>A0A7I7QFZ7</accession>